<dbReference type="Proteomes" id="UP000008068">
    <property type="component" value="Unassembled WGS sequence"/>
</dbReference>
<dbReference type="eggNOG" id="ENOG502TKCP">
    <property type="taxonomic scope" value="Eukaryota"/>
</dbReference>
<proteinExistence type="predicted"/>
<gene>
    <name evidence="1" type="ORF">CAEBREN_11374</name>
</gene>
<keyword evidence="2" id="KW-1185">Reference proteome</keyword>
<dbReference type="InParanoid" id="G0N2W7"/>
<name>G0N2W7_CAEBE</name>
<dbReference type="EMBL" id="GL379832">
    <property type="protein sequence ID" value="EGT51192.1"/>
    <property type="molecule type" value="Genomic_DNA"/>
</dbReference>
<sequence>MREDAKLYKKGERELAEAKIASYESQLTKIDPWVNFEKKKYRYSRFMMLKRKACYIVKMPETEEYLAMDVEKLQNGFDKMKIPLKVKDLPSIDKVVELDPVAQAKLDKKKEANRKTKERKKAAKKEGFKLEVVDEEAPPPATSPV</sequence>
<organism evidence="2">
    <name type="scientific">Caenorhabditis brenneri</name>
    <name type="common">Nematode worm</name>
    <dbReference type="NCBI Taxonomy" id="135651"/>
    <lineage>
        <taxon>Eukaryota</taxon>
        <taxon>Metazoa</taxon>
        <taxon>Ecdysozoa</taxon>
        <taxon>Nematoda</taxon>
        <taxon>Chromadorea</taxon>
        <taxon>Rhabditida</taxon>
        <taxon>Rhabditina</taxon>
        <taxon>Rhabditomorpha</taxon>
        <taxon>Rhabditoidea</taxon>
        <taxon>Rhabditidae</taxon>
        <taxon>Peloderinae</taxon>
        <taxon>Caenorhabditis</taxon>
    </lineage>
</organism>
<evidence type="ECO:0000313" key="1">
    <source>
        <dbReference type="EMBL" id="EGT51192.1"/>
    </source>
</evidence>
<accession>G0N2W7</accession>
<reference evidence="2" key="1">
    <citation type="submission" date="2011-07" db="EMBL/GenBank/DDBJ databases">
        <authorList>
            <consortium name="Caenorhabditis brenneri Sequencing and Analysis Consortium"/>
            <person name="Wilson R.K."/>
        </authorList>
    </citation>
    <scope>NUCLEOTIDE SEQUENCE [LARGE SCALE GENOMIC DNA]</scope>
    <source>
        <strain evidence="2">PB2801</strain>
    </source>
</reference>
<evidence type="ECO:0000313" key="2">
    <source>
        <dbReference type="Proteomes" id="UP000008068"/>
    </source>
</evidence>
<protein>
    <submittedName>
        <fullName evidence="1">Uncharacterized protein</fullName>
    </submittedName>
</protein>
<dbReference type="HOGENOM" id="CLU_1788537_0_0_1"/>
<dbReference type="AlphaFoldDB" id="G0N2W7"/>